<proteinExistence type="predicted"/>
<dbReference type="EMBL" id="JBHLUU010000005">
    <property type="protein sequence ID" value="MFC0473890.1"/>
    <property type="molecule type" value="Genomic_DNA"/>
</dbReference>
<protein>
    <recommendedName>
        <fullName evidence="4">Tyr recombinase domain-containing protein</fullName>
    </recommendedName>
</protein>
<accession>A0ABV6KLT9</accession>
<dbReference type="Gene3D" id="1.10.443.10">
    <property type="entry name" value="Intergrase catalytic core"/>
    <property type="match status" value="1"/>
</dbReference>
<gene>
    <name evidence="2" type="ORF">ACFFHF_00840</name>
</gene>
<evidence type="ECO:0000313" key="3">
    <source>
        <dbReference type="Proteomes" id="UP001589738"/>
    </source>
</evidence>
<reference evidence="2 3" key="1">
    <citation type="submission" date="2024-09" db="EMBL/GenBank/DDBJ databases">
        <authorList>
            <person name="Sun Q."/>
            <person name="Mori K."/>
        </authorList>
    </citation>
    <scope>NUCLEOTIDE SEQUENCE [LARGE SCALE GENOMIC DNA]</scope>
    <source>
        <strain evidence="2 3">CGMCC 1.9126</strain>
    </source>
</reference>
<comment type="caution">
    <text evidence="2">The sequence shown here is derived from an EMBL/GenBank/DDBJ whole genome shotgun (WGS) entry which is preliminary data.</text>
</comment>
<evidence type="ECO:0000256" key="1">
    <source>
        <dbReference type="ARBA" id="ARBA00023172"/>
    </source>
</evidence>
<evidence type="ECO:0000313" key="2">
    <source>
        <dbReference type="EMBL" id="MFC0473890.1"/>
    </source>
</evidence>
<dbReference type="InterPro" id="IPR013762">
    <property type="entry name" value="Integrase-like_cat_sf"/>
</dbReference>
<dbReference type="Proteomes" id="UP001589738">
    <property type="component" value="Unassembled WGS sequence"/>
</dbReference>
<dbReference type="SUPFAM" id="SSF56349">
    <property type="entry name" value="DNA breaking-rejoining enzymes"/>
    <property type="match status" value="1"/>
</dbReference>
<dbReference type="RefSeq" id="WP_340906612.1">
    <property type="nucleotide sequence ID" value="NZ_JBHLUU010000005.1"/>
</dbReference>
<sequence>MGGKMFKGQMKYKYTVVEFATMDFFEGEIFKKQVIGIGLRDEKTNKIYPSPITNYIKGMYRRKSGSLSNQRNAASELTKFLNFIIKQVEKGHRDFLPLNEKGLFGLKLIHGSKYISLLSLRARAGKLDSNYVYRMEYYLINFFHWLNTQGIIDEPFNILEGSPFDDLELGTIYPPKDAGISSKLVDFGDNRYALAVRFINTAEKISPDIALGVAFQFFGGLRAGEVVNLTKDSLEKPTYWNGNDDGIRSFILRIRDNQELLFGHKKNHTHEQVKRPRNQYLLVNDVLSKVYRKHKVHLDSLTRKCEIKNEKALFVSSSNGHPISGKSYYEKFNKIKKEFLRQLSKEEQVEDYEYLTSKHWSTHICRGVFTNFLLEIGATVPEVAVARGDKNILSVLSYVEEQNAIKLTNEAINKIREAYTDKLAKIEESNIEKWKKEVKHGEN</sequence>
<organism evidence="2 3">
    <name type="scientific">Robertmurraya beringensis</name>
    <dbReference type="NCBI Taxonomy" id="641660"/>
    <lineage>
        <taxon>Bacteria</taxon>
        <taxon>Bacillati</taxon>
        <taxon>Bacillota</taxon>
        <taxon>Bacilli</taxon>
        <taxon>Bacillales</taxon>
        <taxon>Bacillaceae</taxon>
        <taxon>Robertmurraya</taxon>
    </lineage>
</organism>
<dbReference type="InterPro" id="IPR011010">
    <property type="entry name" value="DNA_brk_join_enz"/>
</dbReference>
<name>A0ABV6KLT9_9BACI</name>
<keyword evidence="1" id="KW-0233">DNA recombination</keyword>
<keyword evidence="3" id="KW-1185">Reference proteome</keyword>
<evidence type="ECO:0008006" key="4">
    <source>
        <dbReference type="Google" id="ProtNLM"/>
    </source>
</evidence>